<dbReference type="EMBL" id="OFSM01000028">
    <property type="protein sequence ID" value="SOY31586.1"/>
    <property type="molecule type" value="Genomic_DNA"/>
</dbReference>
<sequence>MKDGENLPEENFVAEQDAAFFAQFYHEAGLCGGHVILLNPENSEYYEETKRQALAALRAYPGGLQAGGGVTPDNAADFLEAGASHVIVTSYVFREGRIDFERLKKMTDTVGKQHLVLDLSCRKTSAGYRVVTDRWQKMTQETVDESLMDRLSQYCDEFLIHAVDVEGRAEGIEEELTAMLGNWEGCCVTYAGGVHSYEDLELLRRLGRNRVNVTVGSALDLFGGSLAWKRVLEICGSVTGVH</sequence>
<comment type="pathway">
    <text evidence="5">Amino-acid biosynthesis.</text>
</comment>
<keyword evidence="2 6" id="KW-0028">Amino-acid biosynthesis</keyword>
<keyword evidence="3 6" id="KW-0368">Histidine biosynthesis</keyword>
<protein>
    <submittedName>
        <fullName evidence="7">1-(5-phosphoribosyl)-5-[(5-phosphoribosylamino)methylideneamino] imidazole-4-carboxamide isomerase</fullName>
        <ecNumber evidence="7">5.3.1.16</ecNumber>
    </submittedName>
</protein>
<dbReference type="InterPro" id="IPR044524">
    <property type="entry name" value="Isoase_HisA-like"/>
</dbReference>
<evidence type="ECO:0000256" key="4">
    <source>
        <dbReference type="ARBA" id="ARBA00023235"/>
    </source>
</evidence>
<accession>A0A2K4ZMD9</accession>
<evidence type="ECO:0000313" key="7">
    <source>
        <dbReference type="EMBL" id="SOY31586.1"/>
    </source>
</evidence>
<keyword evidence="8" id="KW-1185">Reference proteome</keyword>
<dbReference type="Proteomes" id="UP000236311">
    <property type="component" value="Unassembled WGS sequence"/>
</dbReference>
<dbReference type="PANTHER" id="PTHR43090">
    <property type="entry name" value="1-(5-PHOSPHORIBOSYL)-5-[(5-PHOSPHORIBOSYLAMINO)METHYLIDENEAMINO] IMIDAZOLE-4-CARBOXAMIDE ISOMERASE"/>
    <property type="match status" value="1"/>
</dbReference>
<proteinExistence type="inferred from homology"/>
<dbReference type="Pfam" id="PF00977">
    <property type="entry name" value="His_biosynth"/>
    <property type="match status" value="1"/>
</dbReference>
<evidence type="ECO:0000256" key="2">
    <source>
        <dbReference type="ARBA" id="ARBA00022605"/>
    </source>
</evidence>
<evidence type="ECO:0000256" key="5">
    <source>
        <dbReference type="ARBA" id="ARBA00029440"/>
    </source>
</evidence>
<dbReference type="InterPro" id="IPR011060">
    <property type="entry name" value="RibuloseP-bd_barrel"/>
</dbReference>
<evidence type="ECO:0000313" key="8">
    <source>
        <dbReference type="Proteomes" id="UP000236311"/>
    </source>
</evidence>
<dbReference type="EC" id="5.3.1.16" evidence="7"/>
<gene>
    <name evidence="7" type="primary">hisA</name>
    <name evidence="7" type="ORF">AMURIS_04330</name>
</gene>
<dbReference type="GO" id="GO:0003949">
    <property type="term" value="F:1-(5-phosphoribosyl)-5-[(5-phosphoribosylamino)methylideneamino]imidazole-4-carboxamide isomerase activity"/>
    <property type="evidence" value="ECO:0007669"/>
    <property type="project" value="UniProtKB-EC"/>
</dbReference>
<dbReference type="AlphaFoldDB" id="A0A2K4ZMD9"/>
<dbReference type="InterPro" id="IPR013785">
    <property type="entry name" value="Aldolase_TIM"/>
</dbReference>
<evidence type="ECO:0000256" key="1">
    <source>
        <dbReference type="ARBA" id="ARBA00009667"/>
    </source>
</evidence>
<dbReference type="GO" id="GO:0000162">
    <property type="term" value="P:L-tryptophan biosynthetic process"/>
    <property type="evidence" value="ECO:0007669"/>
    <property type="project" value="TreeGrafter"/>
</dbReference>
<dbReference type="NCBIfam" id="TIGR02129">
    <property type="entry name" value="hisA_euk"/>
    <property type="match status" value="1"/>
</dbReference>
<evidence type="ECO:0000256" key="3">
    <source>
        <dbReference type="ARBA" id="ARBA00023102"/>
    </source>
</evidence>
<dbReference type="Gene3D" id="3.20.20.70">
    <property type="entry name" value="Aldolase class I"/>
    <property type="match status" value="1"/>
</dbReference>
<dbReference type="InterPro" id="IPR011858">
    <property type="entry name" value="His6/HISN3"/>
</dbReference>
<name>A0A2K4ZMD9_9FIRM</name>
<organism evidence="7 8">
    <name type="scientific">Acetatifactor muris</name>
    <dbReference type="NCBI Taxonomy" id="879566"/>
    <lineage>
        <taxon>Bacteria</taxon>
        <taxon>Bacillati</taxon>
        <taxon>Bacillota</taxon>
        <taxon>Clostridia</taxon>
        <taxon>Lachnospirales</taxon>
        <taxon>Lachnospiraceae</taxon>
        <taxon>Acetatifactor</taxon>
    </lineage>
</organism>
<keyword evidence="4 7" id="KW-0413">Isomerase</keyword>
<dbReference type="SUPFAM" id="SSF51366">
    <property type="entry name" value="Ribulose-phoshate binding barrel"/>
    <property type="match status" value="1"/>
</dbReference>
<dbReference type="GO" id="GO:0000105">
    <property type="term" value="P:L-histidine biosynthetic process"/>
    <property type="evidence" value="ECO:0007669"/>
    <property type="project" value="UniProtKB-KW"/>
</dbReference>
<reference evidence="7 8" key="1">
    <citation type="submission" date="2018-01" db="EMBL/GenBank/DDBJ databases">
        <authorList>
            <person name="Gaut B.S."/>
            <person name="Morton B.R."/>
            <person name="Clegg M.T."/>
            <person name="Duvall M.R."/>
        </authorList>
    </citation>
    <scope>NUCLEOTIDE SEQUENCE [LARGE SCALE GENOMIC DNA]</scope>
    <source>
        <strain evidence="7">GP69</strain>
    </source>
</reference>
<dbReference type="GO" id="GO:0005737">
    <property type="term" value="C:cytoplasm"/>
    <property type="evidence" value="ECO:0007669"/>
    <property type="project" value="TreeGrafter"/>
</dbReference>
<comment type="similarity">
    <text evidence="1 6">Belongs to the HisA/HisF family.</text>
</comment>
<dbReference type="PANTHER" id="PTHR43090:SF2">
    <property type="entry name" value="1-(5-PHOSPHORIBOSYL)-5-[(5-PHOSPHORIBOSYLAMINO)METHYLIDENEAMINO] IMIDAZOLE-4-CARBOXAMIDE ISOMERASE"/>
    <property type="match status" value="1"/>
</dbReference>
<dbReference type="InterPro" id="IPR006062">
    <property type="entry name" value="His_biosynth"/>
</dbReference>
<evidence type="ECO:0000256" key="6">
    <source>
        <dbReference type="RuleBase" id="RU003657"/>
    </source>
</evidence>